<feature type="transmembrane region" description="Helical" evidence="6">
    <location>
        <begin position="275"/>
        <end position="292"/>
    </location>
</feature>
<dbReference type="Proteomes" id="UP001156706">
    <property type="component" value="Unassembled WGS sequence"/>
</dbReference>
<feature type="transmembrane region" description="Helical" evidence="6">
    <location>
        <begin position="185"/>
        <end position="205"/>
    </location>
</feature>
<feature type="transmembrane region" description="Helical" evidence="6">
    <location>
        <begin position="39"/>
        <end position="63"/>
    </location>
</feature>
<reference evidence="9" key="1">
    <citation type="journal article" date="2019" name="Int. J. Syst. Evol. Microbiol.">
        <title>The Global Catalogue of Microorganisms (GCM) 10K type strain sequencing project: providing services to taxonomists for standard genome sequencing and annotation.</title>
        <authorList>
            <consortium name="The Broad Institute Genomics Platform"/>
            <consortium name="The Broad Institute Genome Sequencing Center for Infectious Disease"/>
            <person name="Wu L."/>
            <person name="Ma J."/>
        </authorList>
    </citation>
    <scope>NUCLEOTIDE SEQUENCE [LARGE SCALE GENOMIC DNA]</scope>
    <source>
        <strain evidence="9">NBRC 110044</strain>
    </source>
</reference>
<gene>
    <name evidence="8" type="ORF">GCM10007907_18420</name>
</gene>
<dbReference type="Pfam" id="PF00892">
    <property type="entry name" value="EamA"/>
    <property type="match status" value="2"/>
</dbReference>
<dbReference type="PANTHER" id="PTHR42920:SF5">
    <property type="entry name" value="EAMA DOMAIN-CONTAINING PROTEIN"/>
    <property type="match status" value="1"/>
</dbReference>
<accession>A0ABQ5YDL4</accession>
<feature type="transmembrane region" description="Helical" evidence="6">
    <location>
        <begin position="250"/>
        <end position="269"/>
    </location>
</feature>
<evidence type="ECO:0000259" key="7">
    <source>
        <dbReference type="Pfam" id="PF00892"/>
    </source>
</evidence>
<evidence type="ECO:0000256" key="6">
    <source>
        <dbReference type="SAM" id="Phobius"/>
    </source>
</evidence>
<evidence type="ECO:0000256" key="1">
    <source>
        <dbReference type="ARBA" id="ARBA00004651"/>
    </source>
</evidence>
<dbReference type="RefSeq" id="WP_284196166.1">
    <property type="nucleotide sequence ID" value="NZ_BSOG01000002.1"/>
</dbReference>
<feature type="transmembrane region" description="Helical" evidence="6">
    <location>
        <begin position="75"/>
        <end position="97"/>
    </location>
</feature>
<comment type="caution">
    <text evidence="8">The sequence shown here is derived from an EMBL/GenBank/DDBJ whole genome shotgun (WGS) entry which is preliminary data.</text>
</comment>
<keyword evidence="9" id="KW-1185">Reference proteome</keyword>
<feature type="transmembrane region" description="Helical" evidence="6">
    <location>
        <begin position="12"/>
        <end position="33"/>
    </location>
</feature>
<sequence>MSSLTLPQPAGLLRLSDLLLLLVAMVWGTSYGIAKGALAYYPVLGFLAIRFLLTFALLAPTLLNISPQARRDALLAGLPLGALMLGIFICETFGVAMTQAANAAFLISLCIVMTPFVEWWLLRRRPATPAFAFAGVSLLGALLLSGGLEARFGLGDLLMLGAALLRAITVCLTSKLTQGRQIAPLALTAVQAAVIGSGSLFLAWFSPQGLPALPAHTGFWLATVYLVLGCTIFAFFAQNWALRHSSPTRVSLLTGSEPVFGALFAVLWLGETLSPIAWLGGALIVLSAFWAARHKAI</sequence>
<dbReference type="InterPro" id="IPR037185">
    <property type="entry name" value="EmrE-like"/>
</dbReference>
<evidence type="ECO:0000256" key="3">
    <source>
        <dbReference type="ARBA" id="ARBA00022692"/>
    </source>
</evidence>
<keyword evidence="4 6" id="KW-1133">Transmembrane helix</keyword>
<dbReference type="InterPro" id="IPR051258">
    <property type="entry name" value="Diverse_Substrate_Transporter"/>
</dbReference>
<evidence type="ECO:0000313" key="8">
    <source>
        <dbReference type="EMBL" id="GLR13052.1"/>
    </source>
</evidence>
<dbReference type="PANTHER" id="PTHR42920">
    <property type="entry name" value="OS03G0707200 PROTEIN-RELATED"/>
    <property type="match status" value="1"/>
</dbReference>
<evidence type="ECO:0000256" key="5">
    <source>
        <dbReference type="ARBA" id="ARBA00023136"/>
    </source>
</evidence>
<dbReference type="SUPFAM" id="SSF103481">
    <property type="entry name" value="Multidrug resistance efflux transporter EmrE"/>
    <property type="match status" value="2"/>
</dbReference>
<dbReference type="InterPro" id="IPR000620">
    <property type="entry name" value="EamA_dom"/>
</dbReference>
<feature type="domain" description="EamA" evidence="7">
    <location>
        <begin position="16"/>
        <end position="145"/>
    </location>
</feature>
<keyword evidence="5 6" id="KW-0472">Membrane</keyword>
<keyword evidence="2" id="KW-1003">Cell membrane</keyword>
<comment type="subcellular location">
    <subcellularLocation>
        <location evidence="1">Cell membrane</location>
        <topology evidence="1">Multi-pass membrane protein</topology>
    </subcellularLocation>
</comment>
<feature type="transmembrane region" description="Helical" evidence="6">
    <location>
        <begin position="154"/>
        <end position="173"/>
    </location>
</feature>
<organism evidence="8 9">
    <name type="scientific">Chitinimonas prasina</name>
    <dbReference type="NCBI Taxonomy" id="1434937"/>
    <lineage>
        <taxon>Bacteria</taxon>
        <taxon>Pseudomonadati</taxon>
        <taxon>Pseudomonadota</taxon>
        <taxon>Betaproteobacteria</taxon>
        <taxon>Neisseriales</taxon>
        <taxon>Chitinibacteraceae</taxon>
        <taxon>Chitinimonas</taxon>
    </lineage>
</organism>
<evidence type="ECO:0000313" key="9">
    <source>
        <dbReference type="Proteomes" id="UP001156706"/>
    </source>
</evidence>
<feature type="transmembrane region" description="Helical" evidence="6">
    <location>
        <begin position="129"/>
        <end position="148"/>
    </location>
</feature>
<proteinExistence type="predicted"/>
<dbReference type="EMBL" id="BSOG01000002">
    <property type="protein sequence ID" value="GLR13052.1"/>
    <property type="molecule type" value="Genomic_DNA"/>
</dbReference>
<feature type="domain" description="EamA" evidence="7">
    <location>
        <begin position="154"/>
        <end position="290"/>
    </location>
</feature>
<protein>
    <submittedName>
        <fullName evidence="8">Transporter</fullName>
    </submittedName>
</protein>
<feature type="transmembrane region" description="Helical" evidence="6">
    <location>
        <begin position="217"/>
        <end position="238"/>
    </location>
</feature>
<evidence type="ECO:0000256" key="4">
    <source>
        <dbReference type="ARBA" id="ARBA00022989"/>
    </source>
</evidence>
<keyword evidence="3 6" id="KW-0812">Transmembrane</keyword>
<name>A0ABQ5YDL4_9NEIS</name>
<evidence type="ECO:0000256" key="2">
    <source>
        <dbReference type="ARBA" id="ARBA00022475"/>
    </source>
</evidence>
<feature type="transmembrane region" description="Helical" evidence="6">
    <location>
        <begin position="103"/>
        <end position="122"/>
    </location>
</feature>